<keyword evidence="2" id="KW-1185">Reference proteome</keyword>
<accession>A0A4Y3WRJ6</accession>
<evidence type="ECO:0000313" key="1">
    <source>
        <dbReference type="EMBL" id="GEC21118.1"/>
    </source>
</evidence>
<dbReference type="Pfam" id="PF21790">
    <property type="entry name" value="OGG"/>
    <property type="match status" value="1"/>
</dbReference>
<dbReference type="InterPro" id="IPR048868">
    <property type="entry name" value="OGG-like_put"/>
</dbReference>
<reference evidence="1 2" key="1">
    <citation type="submission" date="2019-06" db="EMBL/GenBank/DDBJ databases">
        <title>Whole genome shotgun sequence of Pseudonocardia hydrocarbonoxydans NBRC 14498.</title>
        <authorList>
            <person name="Hosoyama A."/>
            <person name="Uohara A."/>
            <person name="Ohji S."/>
            <person name="Ichikawa N."/>
        </authorList>
    </citation>
    <scope>NUCLEOTIDE SEQUENCE [LARGE SCALE GENOMIC DNA]</scope>
    <source>
        <strain evidence="1 2">NBRC 14498</strain>
    </source>
</reference>
<gene>
    <name evidence="1" type="ORF">PHY01_34010</name>
</gene>
<protein>
    <submittedName>
        <fullName evidence="1">Uncharacterized protein</fullName>
    </submittedName>
</protein>
<dbReference type="EMBL" id="BJNG01000029">
    <property type="protein sequence ID" value="GEC21118.1"/>
    <property type="molecule type" value="Genomic_DNA"/>
</dbReference>
<name>A0A4Y3WRJ6_9PSEU</name>
<comment type="caution">
    <text evidence="1">The sequence shown here is derived from an EMBL/GenBank/DDBJ whole genome shotgun (WGS) entry which is preliminary data.</text>
</comment>
<proteinExistence type="predicted"/>
<dbReference type="RefSeq" id="WP_344253708.1">
    <property type="nucleotide sequence ID" value="NZ_BAAARZ010000085.1"/>
</dbReference>
<organism evidence="1 2">
    <name type="scientific">Pseudonocardia hydrocarbonoxydans</name>
    <dbReference type="NCBI Taxonomy" id="76726"/>
    <lineage>
        <taxon>Bacteria</taxon>
        <taxon>Bacillati</taxon>
        <taxon>Actinomycetota</taxon>
        <taxon>Actinomycetes</taxon>
        <taxon>Pseudonocardiales</taxon>
        <taxon>Pseudonocardiaceae</taxon>
        <taxon>Pseudonocardia</taxon>
    </lineage>
</organism>
<evidence type="ECO:0000313" key="2">
    <source>
        <dbReference type="Proteomes" id="UP000320338"/>
    </source>
</evidence>
<sequence length="230" mass="25485">MPDRRTRPRYRAQMTALDNALPGEPGPITVPLERFRPGIPADTWPAGLPDVGVLRRNDVFAVADAWRAGQSTARQLTLAVLLWGFGGTSYGPHRTRRILAADPEGLRLEAALAPLRDRLDVDDLRAVYVSMRRGQPQHVRGLGPAFFTKLIYFAGYRRSAGGVQPLILDKRVASRLPADAGPARRRDGGWPSSEWVTYLRWAAEQAGRATFGDEPERVEMALFSNEWTAG</sequence>
<dbReference type="Proteomes" id="UP000320338">
    <property type="component" value="Unassembled WGS sequence"/>
</dbReference>
<dbReference type="AlphaFoldDB" id="A0A4Y3WRJ6"/>